<dbReference type="InterPro" id="IPR013783">
    <property type="entry name" value="Ig-like_fold"/>
</dbReference>
<dbReference type="RefSeq" id="WP_194708594.1">
    <property type="nucleotide sequence ID" value="NZ_JADKPN010000015.1"/>
</dbReference>
<gene>
    <name evidence="3" type="ORF">ISU07_19975</name>
</gene>
<proteinExistence type="predicted"/>
<feature type="chain" id="PRO_5037437551" description="FlgD/Vpr Ig-like domain-containing protein" evidence="1">
    <location>
        <begin position="26"/>
        <end position="416"/>
    </location>
</feature>
<keyword evidence="1" id="KW-0732">Signal</keyword>
<feature type="domain" description="FlgD/Vpr Ig-like" evidence="2">
    <location>
        <begin position="49"/>
        <end position="116"/>
    </location>
</feature>
<evidence type="ECO:0000313" key="3">
    <source>
        <dbReference type="EMBL" id="MBF4765415.1"/>
    </source>
</evidence>
<dbReference type="GO" id="GO:0005975">
    <property type="term" value="P:carbohydrate metabolic process"/>
    <property type="evidence" value="ECO:0007669"/>
    <property type="project" value="UniProtKB-ARBA"/>
</dbReference>
<dbReference type="AlphaFoldDB" id="A0A930VK94"/>
<feature type="signal peptide" evidence="1">
    <location>
        <begin position="1"/>
        <end position="25"/>
    </location>
</feature>
<dbReference type="Pfam" id="PF13860">
    <property type="entry name" value="FlgD_ig"/>
    <property type="match status" value="1"/>
</dbReference>
<evidence type="ECO:0000259" key="2">
    <source>
        <dbReference type="Pfam" id="PF13860"/>
    </source>
</evidence>
<evidence type="ECO:0000313" key="4">
    <source>
        <dbReference type="Proteomes" id="UP000640489"/>
    </source>
</evidence>
<keyword evidence="4" id="KW-1185">Reference proteome</keyword>
<protein>
    <recommendedName>
        <fullName evidence="2">FlgD/Vpr Ig-like domain-containing protein</fullName>
    </recommendedName>
</protein>
<accession>A0A930VK94</accession>
<dbReference type="Proteomes" id="UP000640489">
    <property type="component" value="Unassembled WGS sequence"/>
</dbReference>
<dbReference type="Gene3D" id="2.60.40.4070">
    <property type="match status" value="1"/>
</dbReference>
<dbReference type="InterPro" id="IPR025965">
    <property type="entry name" value="FlgD/Vpr_Ig-like"/>
</dbReference>
<name>A0A930VK94_9ACTN</name>
<dbReference type="Gene3D" id="2.60.40.10">
    <property type="entry name" value="Immunoglobulins"/>
    <property type="match status" value="1"/>
</dbReference>
<comment type="caution">
    <text evidence="3">The sequence shown here is derived from an EMBL/GenBank/DDBJ whole genome shotgun (WGS) entry which is preliminary data.</text>
</comment>
<evidence type="ECO:0000256" key="1">
    <source>
        <dbReference type="SAM" id="SignalP"/>
    </source>
</evidence>
<organism evidence="3 4">
    <name type="scientific">Nocardioides islandensis</name>
    <dbReference type="NCBI Taxonomy" id="433663"/>
    <lineage>
        <taxon>Bacteria</taxon>
        <taxon>Bacillati</taxon>
        <taxon>Actinomycetota</taxon>
        <taxon>Actinomycetes</taxon>
        <taxon>Propionibacteriales</taxon>
        <taxon>Nocardioidaceae</taxon>
        <taxon>Nocardioides</taxon>
    </lineage>
</organism>
<dbReference type="EMBL" id="JADKPN010000015">
    <property type="protein sequence ID" value="MBF4765415.1"/>
    <property type="molecule type" value="Genomic_DNA"/>
</dbReference>
<reference evidence="3" key="1">
    <citation type="submission" date="2020-11" db="EMBL/GenBank/DDBJ databases">
        <title>Nocardioides sp. nov., isolated from Soil of Cynanchum wilfordii Hemsley rhizosphere.</title>
        <authorList>
            <person name="Lee J.-S."/>
            <person name="Suh M.K."/>
            <person name="Kim J.-S."/>
        </authorList>
    </citation>
    <scope>NUCLEOTIDE SEQUENCE</scope>
    <source>
        <strain evidence="3">KCTC 19275</strain>
    </source>
</reference>
<sequence length="416" mass="44427">MNARRWLLALTALLLAAATTPAVSAARPYLTVHLAQQTISFSPDGDGRQDRARIRFSLTRAADVTVRVERAGDVVRGPVMLGRLRAGVHAWTWDGTRNGGPRVHDGTFEILIHAEGGGQHTLVGVTTYVDRIADAGRLLTSRPAVYPKAGVVSDRVALVYLREGWNAEEAATPFDGTYEPRPVLDLQLTVVDGSDRTVWQRGWTPQYGWQDGSGLTFTFSWYARGPGGEPVPEGTYTARVRVRDPAGNESTYSAPITVSHQQLKAALWTTTVPAASATRYTPAGCGPSCTQGCFPVASDRFPGGLSFRACPDNGSTRAWLSAAPPVLGAPVDTYRITATGGPTTPGTDDVGSLSGYRTIGPGDATASMPWLHAGLVAPPYLPDQHASVSWGFSTSVGDSYDIASFTVDYRYYVPVG</sequence>